<proteinExistence type="predicted"/>
<dbReference type="OrthoDB" id="1066121at2"/>
<keyword evidence="2" id="KW-0812">Transmembrane</keyword>
<dbReference type="AlphaFoldDB" id="M7MGJ9"/>
<feature type="transmembrane region" description="Helical" evidence="2">
    <location>
        <begin position="12"/>
        <end position="29"/>
    </location>
</feature>
<feature type="transmembrane region" description="Helical" evidence="2">
    <location>
        <begin position="136"/>
        <end position="156"/>
    </location>
</feature>
<evidence type="ECO:0000256" key="2">
    <source>
        <dbReference type="SAM" id="Phobius"/>
    </source>
</evidence>
<feature type="transmembrane region" description="Helical" evidence="2">
    <location>
        <begin position="176"/>
        <end position="199"/>
    </location>
</feature>
<evidence type="ECO:0000313" key="3">
    <source>
        <dbReference type="EMBL" id="EMQ95352.1"/>
    </source>
</evidence>
<dbReference type="Proteomes" id="UP000012024">
    <property type="component" value="Unassembled WGS sequence"/>
</dbReference>
<dbReference type="EMBL" id="ANLA01000008">
    <property type="protein sequence ID" value="EMQ95352.1"/>
    <property type="molecule type" value="Genomic_DNA"/>
</dbReference>
<evidence type="ECO:0008006" key="5">
    <source>
        <dbReference type="Google" id="ProtNLM"/>
    </source>
</evidence>
<reference evidence="3 4" key="1">
    <citation type="submission" date="2012-12" db="EMBL/GenBank/DDBJ databases">
        <title>Genome assembly of Formosa sp. AK20.</title>
        <authorList>
            <person name="Kumar R."/>
            <person name="Khatri I."/>
            <person name="Vaidya B."/>
            <person name="Subramanian S."/>
            <person name="Pinnaka A."/>
        </authorList>
    </citation>
    <scope>NUCLEOTIDE SEQUENCE [LARGE SCALE GENOMIC DNA]</scope>
    <source>
        <strain evidence="3 4">AK20</strain>
    </source>
</reference>
<evidence type="ECO:0000256" key="1">
    <source>
        <dbReference type="SAM" id="Coils"/>
    </source>
</evidence>
<dbReference type="eggNOG" id="COG0811">
    <property type="taxonomic scope" value="Bacteria"/>
</dbReference>
<protein>
    <recommendedName>
        <fullName evidence="5">MotA/TolQ/ExbB proton channel domain-containing protein</fullName>
    </recommendedName>
</protein>
<keyword evidence="1" id="KW-0175">Coiled coil</keyword>
<keyword evidence="2" id="KW-0472">Membrane</keyword>
<gene>
    <name evidence="3" type="ORF">D778_02654</name>
</gene>
<name>M7MGJ9_9FLAO</name>
<evidence type="ECO:0000313" key="4">
    <source>
        <dbReference type="Proteomes" id="UP000012024"/>
    </source>
</evidence>
<dbReference type="RefSeq" id="WP_007648765.1">
    <property type="nucleotide sequence ID" value="NZ_ANLA01000008.1"/>
</dbReference>
<sequence>MYDDVKFIETVVISGLIAVQLYLAFRLYVKIMSYKSIFSKMPFIAQKSVTVDVYNEGNVSEILSEEDIDDDELKTEIAYLKSTSSNKTVSSISTTINTYLIKNKGASIDFHILKDITDRYIEIVEDEINNRIPAPLYIGLAATMLGIILGLFAINFDLKSEDTTLALKAIKPLIDGVKIAMTASVVGLAITTVFSVWIFKSAKSKVEEGKNEFLSLLQSELLPKMNKSKLPEVHTLSTKLDAFSRNTSSVISKLDGIVKNSSDAVFREQKLISEIKSLDVKKVASVNIDVFNQLEGMMGSFQDFAKYYNKLDKSLLNTTELLRNLESFVTNTHNINIVLEDIKSNISRSDKATDFFNSHIESFSRYGDAVNEAVANTDSKMSKAIHELVELANKQFESFNEAVAGYDSKLTLAFNKSIENFTQSMDHQVKRTEEAFNTARPKFEKLNKLDKLDDIEKRLVNLESKLSDVISSGNKSIVTALHSIKFTTSSKGEIEENLPENLKTSILSKLILGLKIMAYIVVISGGIYFIYKYR</sequence>
<feature type="transmembrane region" description="Helical" evidence="2">
    <location>
        <begin position="510"/>
        <end position="531"/>
    </location>
</feature>
<dbReference type="GeneID" id="98641142"/>
<keyword evidence="4" id="KW-1185">Reference proteome</keyword>
<dbReference type="PATRIC" id="fig|1137281.3.peg.1243"/>
<comment type="caution">
    <text evidence="3">The sequence shown here is derived from an EMBL/GenBank/DDBJ whole genome shotgun (WGS) entry which is preliminary data.</text>
</comment>
<keyword evidence="2" id="KW-1133">Transmembrane helix</keyword>
<organism evidence="3 4">
    <name type="scientific">Xanthomarina gelatinilytica</name>
    <dbReference type="NCBI Taxonomy" id="1137281"/>
    <lineage>
        <taxon>Bacteria</taxon>
        <taxon>Pseudomonadati</taxon>
        <taxon>Bacteroidota</taxon>
        <taxon>Flavobacteriia</taxon>
        <taxon>Flavobacteriales</taxon>
        <taxon>Flavobacteriaceae</taxon>
        <taxon>Xanthomarina</taxon>
    </lineage>
</organism>
<accession>M7MGJ9</accession>
<feature type="coiled-coil region" evidence="1">
    <location>
        <begin position="445"/>
        <end position="472"/>
    </location>
</feature>